<reference evidence="1" key="1">
    <citation type="submission" date="2023-10" db="EMBL/GenBank/DDBJ databases">
        <title>Chromosome-level genome of the transformable northern wattle, Acacia crassicarpa.</title>
        <authorList>
            <person name="Massaro I."/>
            <person name="Sinha N.R."/>
            <person name="Poethig S."/>
            <person name="Leichty A.R."/>
        </authorList>
    </citation>
    <scope>NUCLEOTIDE SEQUENCE</scope>
    <source>
        <strain evidence="1">Acra3RX</strain>
        <tissue evidence="1">Leaf</tissue>
    </source>
</reference>
<comment type="caution">
    <text evidence="1">The sequence shown here is derived from an EMBL/GenBank/DDBJ whole genome shotgun (WGS) entry which is preliminary data.</text>
</comment>
<evidence type="ECO:0000313" key="1">
    <source>
        <dbReference type="EMBL" id="KAK4260998.1"/>
    </source>
</evidence>
<name>A0AAE1J2U8_9FABA</name>
<evidence type="ECO:0000313" key="2">
    <source>
        <dbReference type="Proteomes" id="UP001293593"/>
    </source>
</evidence>
<protein>
    <submittedName>
        <fullName evidence="1">Uncharacterized protein</fullName>
    </submittedName>
</protein>
<sequence length="68" mass="7978">MFIFNMRRRGKPLFGKEREKDSEPVKWHTHQLRCPSIDEEGGGILSLFLLCYSSHLPEMKKTQSRDGK</sequence>
<dbReference type="AlphaFoldDB" id="A0AAE1J2U8"/>
<accession>A0AAE1J2U8</accession>
<dbReference type="EMBL" id="JAWXYG010000010">
    <property type="protein sequence ID" value="KAK4260998.1"/>
    <property type="molecule type" value="Genomic_DNA"/>
</dbReference>
<dbReference type="Proteomes" id="UP001293593">
    <property type="component" value="Unassembled WGS sequence"/>
</dbReference>
<keyword evidence="2" id="KW-1185">Reference proteome</keyword>
<proteinExistence type="predicted"/>
<gene>
    <name evidence="1" type="ORF">QN277_004054</name>
</gene>
<organism evidence="1 2">
    <name type="scientific">Acacia crassicarpa</name>
    <name type="common">northern wattle</name>
    <dbReference type="NCBI Taxonomy" id="499986"/>
    <lineage>
        <taxon>Eukaryota</taxon>
        <taxon>Viridiplantae</taxon>
        <taxon>Streptophyta</taxon>
        <taxon>Embryophyta</taxon>
        <taxon>Tracheophyta</taxon>
        <taxon>Spermatophyta</taxon>
        <taxon>Magnoliopsida</taxon>
        <taxon>eudicotyledons</taxon>
        <taxon>Gunneridae</taxon>
        <taxon>Pentapetalae</taxon>
        <taxon>rosids</taxon>
        <taxon>fabids</taxon>
        <taxon>Fabales</taxon>
        <taxon>Fabaceae</taxon>
        <taxon>Caesalpinioideae</taxon>
        <taxon>mimosoid clade</taxon>
        <taxon>Acacieae</taxon>
        <taxon>Acacia</taxon>
    </lineage>
</organism>